<dbReference type="PANTHER" id="PTHR46481">
    <property type="entry name" value="ZINC FINGER BED DOMAIN-CONTAINING PROTEIN 4"/>
    <property type="match status" value="1"/>
</dbReference>
<evidence type="ECO:0000256" key="8">
    <source>
        <dbReference type="ARBA" id="ARBA00023242"/>
    </source>
</evidence>
<evidence type="ECO:0000256" key="7">
    <source>
        <dbReference type="ARBA" id="ARBA00023163"/>
    </source>
</evidence>
<name>A0AAD5VLK2_9AGAR</name>
<protein>
    <recommendedName>
        <fullName evidence="10">BED-type domain-containing protein</fullName>
    </recommendedName>
</protein>
<dbReference type="Pfam" id="PF05699">
    <property type="entry name" value="Dimer_Tnp_hAT"/>
    <property type="match status" value="1"/>
</dbReference>
<dbReference type="GO" id="GO:0005634">
    <property type="term" value="C:nucleus"/>
    <property type="evidence" value="ECO:0007669"/>
    <property type="project" value="UniProtKB-SubCell"/>
</dbReference>
<evidence type="ECO:0000256" key="1">
    <source>
        <dbReference type="ARBA" id="ARBA00004123"/>
    </source>
</evidence>
<accession>A0AAD5VLK2</accession>
<reference evidence="11" key="1">
    <citation type="submission" date="2022-07" db="EMBL/GenBank/DDBJ databases">
        <title>Genome Sequence of Leucocoprinus birnbaumii.</title>
        <authorList>
            <person name="Buettner E."/>
        </authorList>
    </citation>
    <scope>NUCLEOTIDE SEQUENCE</scope>
    <source>
        <strain evidence="11">VT141</strain>
    </source>
</reference>
<evidence type="ECO:0000256" key="6">
    <source>
        <dbReference type="ARBA" id="ARBA00023125"/>
    </source>
</evidence>
<dbReference type="AlphaFoldDB" id="A0AAD5VLK2"/>
<sequence length="710" mass="81250">MKPAMTKSRDAQDVWTFFEEEGSGRACKLCRDLKAKRPGHKVKVYARSTGTSILRRHLANAHLAIWAQELRRLELRAGGREAEALVDDYWVQNGEASSHSTSTGSDRPRFSKEAFLSALQEFVVSTNSALHMLEHPKFRALLLLLRQDLEDSEIPHRNFLRNRIMASFDEFLVHVKAELEKTLGKVSLTTDIWTDPNLTPYIGVTAHWIDVQHFNSPAGPRCLLSMKARVIGFRCIPGHHTGDHLAQALRFIVDRINITSKMGWTTMDNASNNDACMESFSQSLHPRIVFDPTEQRIRCFPHVVNLACQAVLSKITNIRLAENNAEDYNTVESSPRRDSIAILRTVIRTIRSSSLRRDGFSKTCIRLGLDDLQLIRDCITRWSSTQYMTQRALKLKPAIVQYLRLNPDMVRTPLLESDWETLEVYAKILAVPHAFQQVLSAEKTPTLCEVLPSFTAMIQAWQRLQVKFPAYSLIIEAGIAKLEQYQNRIKDIPAYTLAILINPAMKLDWFKENMPYDVEDTRDLFIWHLEPYHNDTSPAMATTAGLHTANVNAVDDDDDPCMILGLRNHQISRQRQNRSLHAEVEAYFLDTHVTTSSLMYWQDNYWRYPTIARLALDILPIQASSVPCERLFSTAKETMAPRRNRIAPELMEALQVLKYSYDHGGEELVFTAGLRRDEEIEYLMQIDHERASVPEDINLYIASLHATHIN</sequence>
<evidence type="ECO:0000256" key="2">
    <source>
        <dbReference type="ARBA" id="ARBA00022723"/>
    </source>
</evidence>
<dbReference type="PROSITE" id="PS50808">
    <property type="entry name" value="ZF_BED"/>
    <property type="match status" value="1"/>
</dbReference>
<proteinExistence type="predicted"/>
<dbReference type="GO" id="GO:0008270">
    <property type="term" value="F:zinc ion binding"/>
    <property type="evidence" value="ECO:0007669"/>
    <property type="project" value="UniProtKB-KW"/>
</dbReference>
<evidence type="ECO:0000259" key="10">
    <source>
        <dbReference type="PROSITE" id="PS50808"/>
    </source>
</evidence>
<dbReference type="Proteomes" id="UP001213000">
    <property type="component" value="Unassembled WGS sequence"/>
</dbReference>
<dbReference type="SUPFAM" id="SSF53098">
    <property type="entry name" value="Ribonuclease H-like"/>
    <property type="match status" value="1"/>
</dbReference>
<comment type="caution">
    <text evidence="11">The sequence shown here is derived from an EMBL/GenBank/DDBJ whole genome shotgun (WGS) entry which is preliminary data.</text>
</comment>
<dbReference type="PANTHER" id="PTHR46481:SF10">
    <property type="entry name" value="ZINC FINGER BED DOMAIN-CONTAINING PROTEIN 39"/>
    <property type="match status" value="1"/>
</dbReference>
<evidence type="ECO:0000256" key="9">
    <source>
        <dbReference type="PROSITE-ProRule" id="PRU00027"/>
    </source>
</evidence>
<evidence type="ECO:0000256" key="5">
    <source>
        <dbReference type="ARBA" id="ARBA00023015"/>
    </source>
</evidence>
<dbReference type="InterPro" id="IPR003656">
    <property type="entry name" value="Znf_BED"/>
</dbReference>
<keyword evidence="3 9" id="KW-0863">Zinc-finger</keyword>
<keyword evidence="8" id="KW-0539">Nucleus</keyword>
<evidence type="ECO:0000256" key="4">
    <source>
        <dbReference type="ARBA" id="ARBA00022833"/>
    </source>
</evidence>
<organism evidence="11 12">
    <name type="scientific">Leucocoprinus birnbaumii</name>
    <dbReference type="NCBI Taxonomy" id="56174"/>
    <lineage>
        <taxon>Eukaryota</taxon>
        <taxon>Fungi</taxon>
        <taxon>Dikarya</taxon>
        <taxon>Basidiomycota</taxon>
        <taxon>Agaricomycotina</taxon>
        <taxon>Agaricomycetes</taxon>
        <taxon>Agaricomycetidae</taxon>
        <taxon>Agaricales</taxon>
        <taxon>Agaricineae</taxon>
        <taxon>Agaricaceae</taxon>
        <taxon>Leucocoprinus</taxon>
    </lineage>
</organism>
<keyword evidence="4" id="KW-0862">Zinc</keyword>
<evidence type="ECO:0000256" key="3">
    <source>
        <dbReference type="ARBA" id="ARBA00022771"/>
    </source>
</evidence>
<dbReference type="InterPro" id="IPR052035">
    <property type="entry name" value="ZnF_BED_domain_contain"/>
</dbReference>
<feature type="domain" description="BED-type" evidence="10">
    <location>
        <begin position="9"/>
        <end position="69"/>
    </location>
</feature>
<dbReference type="EMBL" id="JANIEX010000738">
    <property type="protein sequence ID" value="KAJ3563636.1"/>
    <property type="molecule type" value="Genomic_DNA"/>
</dbReference>
<evidence type="ECO:0000313" key="11">
    <source>
        <dbReference type="EMBL" id="KAJ3563636.1"/>
    </source>
</evidence>
<keyword evidence="7" id="KW-0804">Transcription</keyword>
<gene>
    <name evidence="11" type="ORF">NP233_g8817</name>
</gene>
<dbReference type="InterPro" id="IPR012337">
    <property type="entry name" value="RNaseH-like_sf"/>
</dbReference>
<keyword evidence="5" id="KW-0805">Transcription regulation</keyword>
<keyword evidence="6" id="KW-0238">DNA-binding</keyword>
<keyword evidence="2" id="KW-0479">Metal-binding</keyword>
<dbReference type="InterPro" id="IPR008906">
    <property type="entry name" value="HATC_C_dom"/>
</dbReference>
<evidence type="ECO:0000313" key="12">
    <source>
        <dbReference type="Proteomes" id="UP001213000"/>
    </source>
</evidence>
<dbReference type="GO" id="GO:0046983">
    <property type="term" value="F:protein dimerization activity"/>
    <property type="evidence" value="ECO:0007669"/>
    <property type="project" value="InterPro"/>
</dbReference>
<keyword evidence="12" id="KW-1185">Reference proteome</keyword>
<dbReference type="GO" id="GO:0003677">
    <property type="term" value="F:DNA binding"/>
    <property type="evidence" value="ECO:0007669"/>
    <property type="project" value="UniProtKB-KW"/>
</dbReference>
<comment type="subcellular location">
    <subcellularLocation>
        <location evidence="1">Nucleus</location>
    </subcellularLocation>
</comment>